<proteinExistence type="predicted"/>
<evidence type="ECO:0000313" key="2">
    <source>
        <dbReference type="EMBL" id="TMP63044.1"/>
    </source>
</evidence>
<dbReference type="Proteomes" id="UP000305730">
    <property type="component" value="Unassembled WGS sequence"/>
</dbReference>
<reference evidence="2" key="3">
    <citation type="submission" date="2019-09" db="EMBL/GenBank/DDBJ databases">
        <title>Co-occurence of chitin degradation, pigmentation and bioactivity in marine Pseudoalteromonas.</title>
        <authorList>
            <person name="Sonnenschein E.C."/>
            <person name="Bech P.K."/>
        </authorList>
    </citation>
    <scope>NUCLEOTIDE SEQUENCE</scope>
    <source>
        <strain evidence="2">S2231</strain>
    </source>
</reference>
<gene>
    <name evidence="2" type="ORF">CWB96_00105</name>
    <name evidence="1" type="ORF">CWB97_02100</name>
</gene>
<reference evidence="3 4" key="1">
    <citation type="submission" date="2017-12" db="EMBL/GenBank/DDBJ databases">
        <authorList>
            <person name="Paulsen S."/>
            <person name="Gram L.K."/>
        </authorList>
    </citation>
    <scope>NUCLEOTIDE SEQUENCE [LARGE SCALE GENOMIC DNA]</scope>
    <source>
        <strain evidence="2 4">S2231</strain>
        <strain evidence="1 3">S2233</strain>
    </source>
</reference>
<name>A0A5S3XVD3_9GAMM</name>
<comment type="caution">
    <text evidence="2">The sequence shown here is derived from an EMBL/GenBank/DDBJ whole genome shotgun (WGS) entry which is preliminary data.</text>
</comment>
<evidence type="ECO:0000313" key="3">
    <source>
        <dbReference type="Proteomes" id="UP000305730"/>
    </source>
</evidence>
<protein>
    <submittedName>
        <fullName evidence="2">Uncharacterized protein</fullName>
    </submittedName>
</protein>
<dbReference type="AlphaFoldDB" id="A0A5S3XVD3"/>
<sequence>MAIVLHPSLLWAAERYAGNTANSYALVSPSIHLVRKIDRKPAMLLVLDEGNNILFSVLGYTVWHLEAGGLPREQHNVSFNYRSGSEAGEAGFSHLASLLPSVPALRFVPLDDYSALIRNAGAAVKAYIISDRDEEYKDNYNEPYKSTLASWPTHLWDGSTPIDIESLVHPCLEVSVGDLASDSVLRLTNTTIKLEDGSVKIADPYIDIYFANALRDWSTARQEFEALLNDIEQVSTTDTIEQMVIAGL</sequence>
<dbReference type="RefSeq" id="WP_138594620.1">
    <property type="nucleotide sequence ID" value="NZ_PNCK01000009.1"/>
</dbReference>
<evidence type="ECO:0000313" key="4">
    <source>
        <dbReference type="Proteomes" id="UP000307706"/>
    </source>
</evidence>
<dbReference type="OrthoDB" id="9970786at2"/>
<keyword evidence="3" id="KW-1185">Reference proteome</keyword>
<organism evidence="2 4">
    <name type="scientific">Pseudoalteromonas citrea</name>
    <dbReference type="NCBI Taxonomy" id="43655"/>
    <lineage>
        <taxon>Bacteria</taxon>
        <taxon>Pseudomonadati</taxon>
        <taxon>Pseudomonadota</taxon>
        <taxon>Gammaproteobacteria</taxon>
        <taxon>Alteromonadales</taxon>
        <taxon>Pseudoalteromonadaceae</taxon>
        <taxon>Pseudoalteromonas</taxon>
    </lineage>
</organism>
<reference evidence="3 4" key="2">
    <citation type="submission" date="2019-06" db="EMBL/GenBank/DDBJ databases">
        <title>Co-occurence of chitin degradation, pigmentation and bioactivity in marine Pseudoalteromonas.</title>
        <authorList>
            <person name="Sonnenschein E.C."/>
            <person name="Bech P.K."/>
        </authorList>
    </citation>
    <scope>NUCLEOTIDE SEQUENCE [LARGE SCALE GENOMIC DNA]</scope>
    <source>
        <strain evidence="4">S2231</strain>
        <strain evidence="1 3">S2233</strain>
    </source>
</reference>
<evidence type="ECO:0000313" key="1">
    <source>
        <dbReference type="EMBL" id="TMP46268.1"/>
    </source>
</evidence>
<accession>A0A5S3XVD3</accession>
<dbReference type="EMBL" id="PNCL01000001">
    <property type="protein sequence ID" value="TMP63044.1"/>
    <property type="molecule type" value="Genomic_DNA"/>
</dbReference>
<dbReference type="Proteomes" id="UP000307706">
    <property type="component" value="Unassembled WGS sequence"/>
</dbReference>
<dbReference type="EMBL" id="PNCK01000009">
    <property type="protein sequence ID" value="TMP46268.1"/>
    <property type="molecule type" value="Genomic_DNA"/>
</dbReference>